<reference evidence="4 8" key="3">
    <citation type="submission" date="2019-12" db="EMBL/GenBank/DDBJ databases">
        <title>Functional and genomic insights into the Sphingobium yanoikuyae YC-JY1, a bacterium efficiently degrading bisphenol A.</title>
        <authorList>
            <person name="Jia Y."/>
            <person name="Li X."/>
            <person name="Wang J."/>
            <person name="Eltoukhy A."/>
            <person name="Lamraoui I."/>
            <person name="Yan Y."/>
        </authorList>
    </citation>
    <scope>NUCLEOTIDE SEQUENCE [LARGE SCALE GENOMIC DNA]</scope>
    <source>
        <strain evidence="4 8">YC-JY1</strain>
    </source>
</reference>
<dbReference type="EMBL" id="CP047218">
    <property type="protein sequence ID" value="QHD69677.1"/>
    <property type="molecule type" value="Genomic_DNA"/>
</dbReference>
<proteinExistence type="predicted"/>
<dbReference type="EMBL" id="LSTR01000030">
    <property type="protein sequence ID" value="OAH44426.1"/>
    <property type="molecule type" value="Genomic_DNA"/>
</dbReference>
<sequence length="197" mass="21496">MSSRFLPLKRFTREERLAICLLRGGSSAKVGEAAIRAFAALGEHATERGFVIATLSSPFVNQDEIRLLGGIAAFQRQIPPMDIGLPAHLHALLDACAAGLTRRGGKLDFRNVARCPGLPEQRAKKRQDRSIRLINRTYGAPKQAVVFAVLRDRDTATIADLGRMGVSRSVVSKMTKRGLIERVGYGVYASPASKRRG</sequence>
<reference evidence="5 9" key="4">
    <citation type="submission" date="2020-04" db="EMBL/GenBank/DDBJ databases">
        <title>The Whole Genome Analysis of High salt-tolerant Sphingobium yanoikuyae YC-XJ2 with Aryl organophosphorus flame retardants (aryl-OPFRs)-degrading capacity and characteristics of Related phosphotriesterase.</title>
        <authorList>
            <person name="Li X."/>
        </authorList>
    </citation>
    <scope>NUCLEOTIDE SEQUENCE [LARGE SCALE GENOMIC DNA]</scope>
    <source>
        <strain evidence="5 9">YC-XJ2</strain>
    </source>
</reference>
<evidence type="ECO:0000313" key="4">
    <source>
        <dbReference type="EMBL" id="QHD69677.1"/>
    </source>
</evidence>
<reference evidence="3 6" key="1">
    <citation type="submission" date="2016-02" db="EMBL/GenBank/DDBJ databases">
        <authorList>
            <person name="Wen L."/>
            <person name="He K."/>
            <person name="Yang H."/>
        </authorList>
    </citation>
    <scope>NUCLEOTIDE SEQUENCE [LARGE SCALE GENOMIC DNA]</scope>
    <source>
        <strain evidence="3 6">CD09_2</strain>
    </source>
</reference>
<dbReference type="EMBL" id="CP033230">
    <property type="protein sequence ID" value="AYO78727.1"/>
    <property type="molecule type" value="Genomic_DNA"/>
</dbReference>
<dbReference type="RefSeq" id="WP_037509343.1">
    <property type="nucleotide sequence ID" value="NZ_CAIGKD010000008.1"/>
</dbReference>
<name>A0A085K4N8_SPHYA</name>
<gene>
    <name evidence="3" type="ORF">AX777_13735</name>
    <name evidence="2" type="ORF">EBF16_18600</name>
    <name evidence="4" type="ORF">GS397_23330</name>
    <name evidence="5" type="ORF">HH800_18515</name>
</gene>
<reference evidence="2 7" key="2">
    <citation type="submission" date="2018-10" db="EMBL/GenBank/DDBJ databases">
        <title>Characterization and genome analysis of a novel bacterium Sphingobium yanoikuyae SJTF8 capable of degrading PAHs.</title>
        <authorList>
            <person name="Yin C."/>
            <person name="Xiong W."/>
            <person name="Liang R."/>
        </authorList>
    </citation>
    <scope>NUCLEOTIDE SEQUENCE [LARGE SCALE GENOMIC DNA]</scope>
    <source>
        <strain evidence="2 7">SJTF8</strain>
    </source>
</reference>
<protein>
    <submittedName>
        <fullName evidence="5">Type IV toxin-antitoxin system AbiEi family antitoxin domain-containing protein</fullName>
    </submittedName>
</protein>
<evidence type="ECO:0000313" key="8">
    <source>
        <dbReference type="Proteomes" id="UP000464086"/>
    </source>
</evidence>
<feature type="domain" description="AbiEi antitoxin N-terminal" evidence="1">
    <location>
        <begin position="148"/>
        <end position="191"/>
    </location>
</feature>
<evidence type="ECO:0000313" key="2">
    <source>
        <dbReference type="EMBL" id="AYO78727.1"/>
    </source>
</evidence>
<dbReference type="Proteomes" id="UP000502611">
    <property type="component" value="Chromosome"/>
</dbReference>
<evidence type="ECO:0000313" key="6">
    <source>
        <dbReference type="Proteomes" id="UP000077262"/>
    </source>
</evidence>
<dbReference type="EMBL" id="CP053021">
    <property type="protein sequence ID" value="QJR04019.1"/>
    <property type="molecule type" value="Genomic_DNA"/>
</dbReference>
<evidence type="ECO:0000313" key="9">
    <source>
        <dbReference type="Proteomes" id="UP000502611"/>
    </source>
</evidence>
<evidence type="ECO:0000259" key="1">
    <source>
        <dbReference type="Pfam" id="PF13338"/>
    </source>
</evidence>
<dbReference type="Pfam" id="PF13338">
    <property type="entry name" value="AbiEi_4"/>
    <property type="match status" value="1"/>
</dbReference>
<dbReference type="Proteomes" id="UP000077262">
    <property type="component" value="Unassembled WGS sequence"/>
</dbReference>
<dbReference type="Proteomes" id="UP000464086">
    <property type="component" value="Chromosome"/>
</dbReference>
<evidence type="ECO:0000313" key="5">
    <source>
        <dbReference type="EMBL" id="QJR04019.1"/>
    </source>
</evidence>
<dbReference type="Proteomes" id="UP000280708">
    <property type="component" value="Chromosome"/>
</dbReference>
<evidence type="ECO:0000313" key="3">
    <source>
        <dbReference type="EMBL" id="OAH44426.1"/>
    </source>
</evidence>
<dbReference type="PATRIC" id="fig|13690.11.peg.2771"/>
<dbReference type="AlphaFoldDB" id="A0A085K4N8"/>
<organism evidence="3 6">
    <name type="scientific">Sphingobium yanoikuyae</name>
    <name type="common">Sphingomonas yanoikuyae</name>
    <dbReference type="NCBI Taxonomy" id="13690"/>
    <lineage>
        <taxon>Bacteria</taxon>
        <taxon>Pseudomonadati</taxon>
        <taxon>Pseudomonadota</taxon>
        <taxon>Alphaproteobacteria</taxon>
        <taxon>Sphingomonadales</taxon>
        <taxon>Sphingomonadaceae</taxon>
        <taxon>Sphingobium</taxon>
    </lineage>
</organism>
<dbReference type="InterPro" id="IPR025159">
    <property type="entry name" value="AbiEi_N"/>
</dbReference>
<evidence type="ECO:0000313" key="7">
    <source>
        <dbReference type="Proteomes" id="UP000280708"/>
    </source>
</evidence>
<accession>A0A085K4N8</accession>